<geneLocation type="plasmid" evidence="1">
    <name>pS802-CTX-M</name>
</geneLocation>
<name>A0A891ZVY8_ECOLX</name>
<protein>
    <submittedName>
        <fullName evidence="1">Uncharacterized protein</fullName>
    </submittedName>
</protein>
<proteinExistence type="predicted"/>
<dbReference type="EMBL" id="MW495061">
    <property type="protein sequence ID" value="QRN75850.1"/>
    <property type="molecule type" value="Genomic_DNA"/>
</dbReference>
<evidence type="ECO:0000313" key="1">
    <source>
        <dbReference type="EMBL" id="QRN75850.1"/>
    </source>
</evidence>
<accession>A0A891ZVY8</accession>
<sequence>MVMTMIAVNRNAPIAYHFLFAPHSPEPEGVLVDAAGMPVLTDYQAVDWKALAISARSAIDGVVPKGIQLFVADDAADVFEVLNLCPWSVSSHVGRGDFYSRFKTAVAKLEMADMRSGITSLSQYADDYHVNVPSAGRRPPLGGIIITVKFPNASHVGDYLHNVTHALFGQIRRDNGLALGVGDMSPALLSWLENQFGVAYGRRCESYFVGTTRPRPH</sequence>
<dbReference type="AlphaFoldDB" id="A0A891ZVY8"/>
<organism evidence="1">
    <name type="scientific">Escherichia coli</name>
    <dbReference type="NCBI Taxonomy" id="562"/>
    <lineage>
        <taxon>Bacteria</taxon>
        <taxon>Pseudomonadati</taxon>
        <taxon>Pseudomonadota</taxon>
        <taxon>Gammaproteobacteria</taxon>
        <taxon>Enterobacterales</taxon>
        <taxon>Enterobacteriaceae</taxon>
        <taxon>Escherichia</taxon>
    </lineage>
</organism>
<reference evidence="1" key="1">
    <citation type="submission" date="2021-01" db="EMBL/GenBank/DDBJ databases">
        <authorList>
            <person name="Lopes R."/>
            <person name="Pedro J.P.R."/>
            <person name="Dos Santos L.D.R."/>
            <person name="Gallo I.F.L."/>
            <person name="Stehling E.G."/>
        </authorList>
    </citation>
    <scope>NUCLEOTIDE SEQUENCE</scope>
    <source>
        <strain evidence="1">S802</strain>
        <plasmid evidence="1">pS802-CTX-M</plasmid>
    </source>
</reference>
<keyword evidence="1" id="KW-0614">Plasmid</keyword>